<dbReference type="AlphaFoldDB" id="A0A0N4ZM59"/>
<evidence type="ECO:0000256" key="6">
    <source>
        <dbReference type="RuleBase" id="RU361183"/>
    </source>
</evidence>
<dbReference type="PROSITE" id="PS50026">
    <property type="entry name" value="EGF_3"/>
    <property type="match status" value="1"/>
</dbReference>
<dbReference type="Gene3D" id="2.10.25.10">
    <property type="entry name" value="Laminin"/>
    <property type="match status" value="1"/>
</dbReference>
<keyword evidence="2 6" id="KW-0862">Zinc</keyword>
<dbReference type="PROSITE" id="PS01186">
    <property type="entry name" value="EGF_2"/>
    <property type="match status" value="1"/>
</dbReference>
<accession>A0A0N4ZM59</accession>
<dbReference type="Pfam" id="PF01400">
    <property type="entry name" value="Astacin"/>
    <property type="match status" value="1"/>
</dbReference>
<dbReference type="PRINTS" id="PR00480">
    <property type="entry name" value="ASTACIN"/>
</dbReference>
<comment type="caution">
    <text evidence="5">Lacks conserved residue(s) required for the propagation of feature annotation.</text>
</comment>
<dbReference type="SMART" id="SM00235">
    <property type="entry name" value="ZnMc"/>
    <property type="match status" value="1"/>
</dbReference>
<dbReference type="GO" id="GO:0008270">
    <property type="term" value="F:zinc ion binding"/>
    <property type="evidence" value="ECO:0007669"/>
    <property type="project" value="InterPro"/>
</dbReference>
<keyword evidence="3 6" id="KW-0482">Metalloprotease</keyword>
<dbReference type="InterPro" id="IPR006026">
    <property type="entry name" value="Peptidase_Metallo"/>
</dbReference>
<reference evidence="10" key="1">
    <citation type="submission" date="2017-02" db="UniProtKB">
        <authorList>
            <consortium name="WormBaseParasite"/>
        </authorList>
    </citation>
    <scope>IDENTIFICATION</scope>
</reference>
<dbReference type="InterPro" id="IPR001506">
    <property type="entry name" value="Peptidase_M12A"/>
</dbReference>
<comment type="cofactor">
    <cofactor evidence="6">
        <name>Zn(2+)</name>
        <dbReference type="ChEBI" id="CHEBI:29105"/>
    </cofactor>
    <text evidence="6">Binds 1 zinc ion per subunit.</text>
</comment>
<dbReference type="WBParaSite" id="PTRK_0000961800.1">
    <property type="protein sequence ID" value="PTRK_0000961800.1"/>
    <property type="gene ID" value="PTRK_0000961800"/>
</dbReference>
<feature type="chain" id="PRO_5005733284" description="Metalloendopeptidase" evidence="6">
    <location>
        <begin position="19"/>
        <end position="392"/>
    </location>
</feature>
<sequence length="392" mass="45799">MLYLYAITFYIFLPKVLLNEVQVFDQEFDSNINDGRNSQIRKARSIKTIQKEKWKFPLKYIVRQFVDNETIDETFKLLTRETCLRFERVNEVRNDEQALEFVHFKACGSFIGNNVGNQSQIVAVDIFCNGILGRIKYLVGYALGLTDQHTREDRYKYVKINFQNIIPRGEKAFQIYYEDIATSYGMQYDFGSLFNYCPRQYSTNSKNTIEPIFEPYLGMMGQKQTYSFNDYKLLNFYYCRELMNPKIVCENGGYSDPNRKNFCKCPHGYRGKRCEELKGSDLSCNDIELTADSKKIKTLKIDGIKNCVYRITAQNGYKIQLELITVNTKKNSVCMKNRGLEVKYREDKGVVGLCLCGFYENIKLKSEIRDVLVLYTGLKEDNKVVIKYKALK</sequence>
<proteinExistence type="predicted"/>
<keyword evidence="9" id="KW-1185">Reference proteome</keyword>
<dbReference type="PANTHER" id="PTHR10127:SF802">
    <property type="entry name" value="ZINC METALLOPROTEINASE NAS-10"/>
    <property type="match status" value="1"/>
</dbReference>
<keyword evidence="6" id="KW-0645">Protease</keyword>
<keyword evidence="6" id="KW-0732">Signal</keyword>
<dbReference type="SUPFAM" id="SSF55486">
    <property type="entry name" value="Metalloproteases ('zincins'), catalytic domain"/>
    <property type="match status" value="1"/>
</dbReference>
<dbReference type="GO" id="GO:0006508">
    <property type="term" value="P:proteolysis"/>
    <property type="evidence" value="ECO:0007669"/>
    <property type="project" value="UniProtKB-KW"/>
</dbReference>
<feature type="domain" description="EGF-like" evidence="7">
    <location>
        <begin position="235"/>
        <end position="275"/>
    </location>
</feature>
<evidence type="ECO:0000256" key="4">
    <source>
        <dbReference type="ARBA" id="ARBA00023157"/>
    </source>
</evidence>
<dbReference type="PROSITE" id="PS51864">
    <property type="entry name" value="ASTACIN"/>
    <property type="match status" value="1"/>
</dbReference>
<keyword evidence="6" id="KW-0378">Hydrolase</keyword>
<dbReference type="InterPro" id="IPR000742">
    <property type="entry name" value="EGF"/>
</dbReference>
<dbReference type="Proteomes" id="UP000038045">
    <property type="component" value="Unplaced"/>
</dbReference>
<dbReference type="InterPro" id="IPR024079">
    <property type="entry name" value="MetalloPept_cat_dom_sf"/>
</dbReference>
<name>A0A0N4ZM59_PARTI</name>
<feature type="domain" description="Peptidase M12A" evidence="8">
    <location>
        <begin position="44"/>
        <end position="240"/>
    </location>
</feature>
<evidence type="ECO:0000256" key="5">
    <source>
        <dbReference type="PROSITE-ProRule" id="PRU00076"/>
    </source>
</evidence>
<dbReference type="PROSITE" id="PS00022">
    <property type="entry name" value="EGF_1"/>
    <property type="match status" value="1"/>
</dbReference>
<dbReference type="EC" id="3.4.24.-" evidence="6"/>
<dbReference type="GO" id="GO:0004222">
    <property type="term" value="F:metalloendopeptidase activity"/>
    <property type="evidence" value="ECO:0007669"/>
    <property type="project" value="UniProtKB-UniRule"/>
</dbReference>
<evidence type="ECO:0000256" key="3">
    <source>
        <dbReference type="ARBA" id="ARBA00023049"/>
    </source>
</evidence>
<feature type="disulfide bond" evidence="5">
    <location>
        <begin position="265"/>
        <end position="274"/>
    </location>
</feature>
<keyword evidence="5" id="KW-0245">EGF-like domain</keyword>
<keyword evidence="4 5" id="KW-1015">Disulfide bond</keyword>
<evidence type="ECO:0000313" key="9">
    <source>
        <dbReference type="Proteomes" id="UP000038045"/>
    </source>
</evidence>
<feature type="signal peptide" evidence="6">
    <location>
        <begin position="1"/>
        <end position="18"/>
    </location>
</feature>
<dbReference type="Gene3D" id="3.40.390.10">
    <property type="entry name" value="Collagenase (Catalytic Domain)"/>
    <property type="match status" value="1"/>
</dbReference>
<evidence type="ECO:0000259" key="7">
    <source>
        <dbReference type="PROSITE" id="PS50026"/>
    </source>
</evidence>
<protein>
    <recommendedName>
        <fullName evidence="6">Metalloendopeptidase</fullName>
        <ecNumber evidence="6">3.4.24.-</ecNumber>
    </recommendedName>
</protein>
<evidence type="ECO:0000313" key="10">
    <source>
        <dbReference type="WBParaSite" id="PTRK_0000961800.1"/>
    </source>
</evidence>
<keyword evidence="1 6" id="KW-0479">Metal-binding</keyword>
<dbReference type="STRING" id="131310.A0A0N4ZM59"/>
<evidence type="ECO:0000256" key="1">
    <source>
        <dbReference type="ARBA" id="ARBA00022723"/>
    </source>
</evidence>
<evidence type="ECO:0000256" key="2">
    <source>
        <dbReference type="ARBA" id="ARBA00022833"/>
    </source>
</evidence>
<dbReference type="PANTHER" id="PTHR10127">
    <property type="entry name" value="DISCOIDIN, CUB, EGF, LAMININ , AND ZINC METALLOPROTEASE DOMAIN CONTAINING"/>
    <property type="match status" value="1"/>
</dbReference>
<organism evidence="9 10">
    <name type="scientific">Parastrongyloides trichosuri</name>
    <name type="common">Possum-specific nematode worm</name>
    <dbReference type="NCBI Taxonomy" id="131310"/>
    <lineage>
        <taxon>Eukaryota</taxon>
        <taxon>Metazoa</taxon>
        <taxon>Ecdysozoa</taxon>
        <taxon>Nematoda</taxon>
        <taxon>Chromadorea</taxon>
        <taxon>Rhabditida</taxon>
        <taxon>Tylenchina</taxon>
        <taxon>Panagrolaimomorpha</taxon>
        <taxon>Strongyloidoidea</taxon>
        <taxon>Strongyloididae</taxon>
        <taxon>Parastrongyloides</taxon>
    </lineage>
</organism>
<evidence type="ECO:0000259" key="8">
    <source>
        <dbReference type="PROSITE" id="PS51864"/>
    </source>
</evidence>